<evidence type="ECO:0000313" key="5">
    <source>
        <dbReference type="EMBL" id="MFM9613590.1"/>
    </source>
</evidence>
<dbReference type="RefSeq" id="WP_409123360.1">
    <property type="nucleotide sequence ID" value="NZ_JBJVNI010000021.1"/>
</dbReference>
<dbReference type="EMBL" id="JBJVNI010000021">
    <property type="protein sequence ID" value="MFM9613590.1"/>
    <property type="molecule type" value="Genomic_DNA"/>
</dbReference>
<dbReference type="EC" id="3.4.23.-" evidence="5"/>
<evidence type="ECO:0000313" key="6">
    <source>
        <dbReference type="Proteomes" id="UP001631957"/>
    </source>
</evidence>
<sequence length="258" mass="26356">MSELWATAGAAAVWGALAGGVLPRAAYRFSVPLEEDPEDAADADAETDADAEGWRRECPSGHPLRGWLGPARCETCGPYDSPRTPYVLLTALLSTLLALATGPRPELAAWLLLAPVWVLLAAVDVRVRRLPDPLTQGLAVAAPALLGVAALVPDHAGEWTTALLGAVVLGAAILVLHLLNPEGMGYGDAKLAVGLGAVLGWYGWDAVLLGAFAGFALGAGYGGVLAVVRRSGRGTTIAFGPFLIAGAVLGVLVGARAA</sequence>
<evidence type="ECO:0000259" key="4">
    <source>
        <dbReference type="Pfam" id="PF01478"/>
    </source>
</evidence>
<name>A0ABW9I2R1_9ACTN</name>
<keyword evidence="3" id="KW-1133">Transmembrane helix</keyword>
<dbReference type="PANTHER" id="PTHR30487:SF0">
    <property type="entry name" value="PREPILIN LEADER PEPTIDASE_N-METHYLTRANSFERASE-RELATED"/>
    <property type="match status" value="1"/>
</dbReference>
<feature type="transmembrane region" description="Helical" evidence="3">
    <location>
        <begin position="237"/>
        <end position="255"/>
    </location>
</feature>
<gene>
    <name evidence="5" type="ORF">ACKI18_33495</name>
</gene>
<comment type="similarity">
    <text evidence="1 2">Belongs to the peptidase A24 family.</text>
</comment>
<dbReference type="Pfam" id="PF01478">
    <property type="entry name" value="Peptidase_A24"/>
    <property type="match status" value="1"/>
</dbReference>
<keyword evidence="3" id="KW-0812">Transmembrane</keyword>
<dbReference type="InterPro" id="IPR050882">
    <property type="entry name" value="Prepilin_peptidase/N-MTase"/>
</dbReference>
<dbReference type="PANTHER" id="PTHR30487">
    <property type="entry name" value="TYPE 4 PREPILIN-LIKE PROTEINS LEADER PEPTIDE-PROCESSING ENZYME"/>
    <property type="match status" value="1"/>
</dbReference>
<dbReference type="InterPro" id="IPR014032">
    <property type="entry name" value="Peptidase_A24A_bac"/>
</dbReference>
<keyword evidence="5" id="KW-0378">Hydrolase</keyword>
<dbReference type="InterPro" id="IPR000045">
    <property type="entry name" value="Prepilin_IV_endopep_pep"/>
</dbReference>
<dbReference type="Proteomes" id="UP001631957">
    <property type="component" value="Unassembled WGS sequence"/>
</dbReference>
<feature type="domain" description="Prepilin type IV endopeptidase peptidase" evidence="4">
    <location>
        <begin position="112"/>
        <end position="219"/>
    </location>
</feature>
<dbReference type="PRINTS" id="PR00864">
    <property type="entry name" value="PREPILNPTASE"/>
</dbReference>
<accession>A0ABW9I2R1</accession>
<reference evidence="5 6" key="1">
    <citation type="submission" date="2024-12" db="EMBL/GenBank/DDBJ databases">
        <title>Forecasting of Potato common scab and diversities of Pathogenic streptomyces spp. in china.</title>
        <authorList>
            <person name="Handique U."/>
            <person name="Wu J."/>
        </authorList>
    </citation>
    <scope>NUCLEOTIDE SEQUENCE [LARGE SCALE GENOMIC DNA]</scope>
    <source>
        <strain evidence="5 6">ZRIMU1530</strain>
    </source>
</reference>
<feature type="transmembrane region" description="Helical" evidence="3">
    <location>
        <begin position="159"/>
        <end position="179"/>
    </location>
</feature>
<organism evidence="5 6">
    <name type="scientific">Streptomyces niveiscabiei</name>
    <dbReference type="NCBI Taxonomy" id="164115"/>
    <lineage>
        <taxon>Bacteria</taxon>
        <taxon>Bacillati</taxon>
        <taxon>Actinomycetota</taxon>
        <taxon>Actinomycetes</taxon>
        <taxon>Kitasatosporales</taxon>
        <taxon>Streptomycetaceae</taxon>
        <taxon>Streptomyces</taxon>
    </lineage>
</organism>
<feature type="transmembrane region" description="Helical" evidence="3">
    <location>
        <begin position="107"/>
        <end position="127"/>
    </location>
</feature>
<feature type="transmembrane region" description="Helical" evidence="3">
    <location>
        <begin position="134"/>
        <end position="153"/>
    </location>
</feature>
<evidence type="ECO:0000256" key="1">
    <source>
        <dbReference type="ARBA" id="ARBA00005801"/>
    </source>
</evidence>
<protein>
    <submittedName>
        <fullName evidence="5">Prepilin peptidase</fullName>
        <ecNumber evidence="5">3.4.23.-</ecNumber>
    </submittedName>
</protein>
<feature type="transmembrane region" description="Helical" evidence="3">
    <location>
        <begin position="191"/>
        <end position="217"/>
    </location>
</feature>
<keyword evidence="3" id="KW-0472">Membrane</keyword>
<evidence type="ECO:0000256" key="3">
    <source>
        <dbReference type="SAM" id="Phobius"/>
    </source>
</evidence>
<comment type="caution">
    <text evidence="5">The sequence shown here is derived from an EMBL/GenBank/DDBJ whole genome shotgun (WGS) entry which is preliminary data.</text>
</comment>
<keyword evidence="6" id="KW-1185">Reference proteome</keyword>
<dbReference type="GO" id="GO:0016787">
    <property type="term" value="F:hydrolase activity"/>
    <property type="evidence" value="ECO:0007669"/>
    <property type="project" value="UniProtKB-KW"/>
</dbReference>
<dbReference type="Gene3D" id="1.20.120.1220">
    <property type="match status" value="1"/>
</dbReference>
<evidence type="ECO:0000256" key="2">
    <source>
        <dbReference type="RuleBase" id="RU003793"/>
    </source>
</evidence>
<proteinExistence type="inferred from homology"/>